<dbReference type="PANTHER" id="PTHR30055">
    <property type="entry name" value="HTH-TYPE TRANSCRIPTIONAL REGULATOR RUTR"/>
    <property type="match status" value="1"/>
</dbReference>
<evidence type="ECO:0000259" key="3">
    <source>
        <dbReference type="PROSITE" id="PS50977"/>
    </source>
</evidence>
<dbReference type="PANTHER" id="PTHR30055:SF235">
    <property type="entry name" value="TRANSCRIPTIONAL REGULATORY PROTEIN"/>
    <property type="match status" value="1"/>
</dbReference>
<dbReference type="InterPro" id="IPR050109">
    <property type="entry name" value="HTH-type_TetR-like_transc_reg"/>
</dbReference>
<evidence type="ECO:0000256" key="1">
    <source>
        <dbReference type="ARBA" id="ARBA00023125"/>
    </source>
</evidence>
<evidence type="ECO:0000313" key="4">
    <source>
        <dbReference type="EMBL" id="KRG43261.1"/>
    </source>
</evidence>
<dbReference type="PROSITE" id="PS50977">
    <property type="entry name" value="HTH_TETR_2"/>
    <property type="match status" value="1"/>
</dbReference>
<dbReference type="PRINTS" id="PR00455">
    <property type="entry name" value="HTHTETR"/>
</dbReference>
<feature type="domain" description="HTH tetR-type" evidence="3">
    <location>
        <begin position="18"/>
        <end position="78"/>
    </location>
</feature>
<organism evidence="4 5">
    <name type="scientific">Stenotrophomonas panacihumi</name>
    <dbReference type="NCBI Taxonomy" id="676599"/>
    <lineage>
        <taxon>Bacteria</taxon>
        <taxon>Pseudomonadati</taxon>
        <taxon>Pseudomonadota</taxon>
        <taxon>Gammaproteobacteria</taxon>
        <taxon>Lysobacterales</taxon>
        <taxon>Lysobacteraceae</taxon>
        <taxon>Stenotrophomonas</taxon>
    </lineage>
</organism>
<protein>
    <recommendedName>
        <fullName evidence="3">HTH tetR-type domain-containing protein</fullName>
    </recommendedName>
</protein>
<dbReference type="Pfam" id="PF00440">
    <property type="entry name" value="TetR_N"/>
    <property type="match status" value="1"/>
</dbReference>
<dbReference type="InterPro" id="IPR036271">
    <property type="entry name" value="Tet_transcr_reg_TetR-rel_C_sf"/>
</dbReference>
<keyword evidence="5" id="KW-1185">Reference proteome</keyword>
<dbReference type="EMBL" id="LLXU01000076">
    <property type="protein sequence ID" value="KRG43261.1"/>
    <property type="molecule type" value="Genomic_DNA"/>
</dbReference>
<dbReference type="InterPro" id="IPR001647">
    <property type="entry name" value="HTH_TetR"/>
</dbReference>
<proteinExistence type="predicted"/>
<reference evidence="4 5" key="1">
    <citation type="submission" date="2015-10" db="EMBL/GenBank/DDBJ databases">
        <title>Genome sequencing and analysis of members of genus Stenotrophomonas.</title>
        <authorList>
            <person name="Patil P.P."/>
            <person name="Midha S."/>
            <person name="Patil P.B."/>
        </authorList>
    </citation>
    <scope>NUCLEOTIDE SEQUENCE [LARGE SCALE GENOMIC DNA]</scope>
    <source>
        <strain evidence="4 5">JCM 16536</strain>
    </source>
</reference>
<dbReference type="Proteomes" id="UP000051802">
    <property type="component" value="Unassembled WGS sequence"/>
</dbReference>
<dbReference type="GO" id="GO:0003700">
    <property type="term" value="F:DNA-binding transcription factor activity"/>
    <property type="evidence" value="ECO:0007669"/>
    <property type="project" value="TreeGrafter"/>
</dbReference>
<dbReference type="RefSeq" id="WP_057646497.1">
    <property type="nucleotide sequence ID" value="NZ_LLXU01000076.1"/>
</dbReference>
<keyword evidence="1 2" id="KW-0238">DNA-binding</keyword>
<dbReference type="InterPro" id="IPR009057">
    <property type="entry name" value="Homeodomain-like_sf"/>
</dbReference>
<name>A0A0R0AEJ8_9GAMM</name>
<dbReference type="AlphaFoldDB" id="A0A0R0AEJ8"/>
<dbReference type="SUPFAM" id="SSF46689">
    <property type="entry name" value="Homeodomain-like"/>
    <property type="match status" value="1"/>
</dbReference>
<sequence length="217" mass="23646">MPVRARGPGRPRGTREGEPLQDQLLDAALTLFAQRGIAQTPLSAIAAEAGVTKAMIHYHFSTREKLLDVLIEERLMPLRTSLIKALCGHADPIDALTAFARSLVAQARICPWLPGLWVREVMSEGGLLRVRMRAQLDAIGEQRTTAHIEAWQRDGLISPALKPEFVLMSVFGMTMLPLTVLGGPPDAQAAEAVVEHAVAMLRHGVRERASASPREIA</sequence>
<dbReference type="Gene3D" id="1.10.357.10">
    <property type="entry name" value="Tetracycline Repressor, domain 2"/>
    <property type="match status" value="1"/>
</dbReference>
<evidence type="ECO:0000256" key="2">
    <source>
        <dbReference type="PROSITE-ProRule" id="PRU00335"/>
    </source>
</evidence>
<comment type="caution">
    <text evidence="4">The sequence shown here is derived from an EMBL/GenBank/DDBJ whole genome shotgun (WGS) entry which is preliminary data.</text>
</comment>
<evidence type="ECO:0000313" key="5">
    <source>
        <dbReference type="Proteomes" id="UP000051802"/>
    </source>
</evidence>
<feature type="DNA-binding region" description="H-T-H motif" evidence="2">
    <location>
        <begin position="41"/>
        <end position="60"/>
    </location>
</feature>
<dbReference type="SUPFAM" id="SSF48498">
    <property type="entry name" value="Tetracyclin repressor-like, C-terminal domain"/>
    <property type="match status" value="1"/>
</dbReference>
<dbReference type="GO" id="GO:0000976">
    <property type="term" value="F:transcription cis-regulatory region binding"/>
    <property type="evidence" value="ECO:0007669"/>
    <property type="project" value="TreeGrafter"/>
</dbReference>
<gene>
    <name evidence="4" type="ORF">ARC20_00705</name>
</gene>
<accession>A0A0R0AEJ8</accession>